<keyword evidence="1" id="KW-0175">Coiled coil</keyword>
<dbReference type="Proteomes" id="UP001295423">
    <property type="component" value="Unassembled WGS sequence"/>
</dbReference>
<proteinExistence type="predicted"/>
<accession>A0AAD2FYH6</accession>
<reference evidence="4" key="1">
    <citation type="submission" date="2023-08" db="EMBL/GenBank/DDBJ databases">
        <authorList>
            <person name="Audoor S."/>
            <person name="Bilcke G."/>
        </authorList>
    </citation>
    <scope>NUCLEOTIDE SEQUENCE</scope>
</reference>
<sequence length="325" mass="35743">MQIQVTALFALALAASTDAFAPVTTRSSSCALSAVAGGLDLPDIEAELNYKPGQADTAFAKRFGHLVGAEVKTVGDAFADFTKEMGLSVNALYKNMVTDIVGTTHLIVVNARFQQDAVWSLGMLTSLDLLLKNYPEPGVGEKIASALFKSVGLDEAKIRAEAKSMEEWATGKSKEDIEKALVGEDPSSPLGAIVAGIKEDEFWMYSRYFGIGMVRIMDLVGIDMDKDEVYPIMEDWMKTKLGKTHLSACNDSDLYFRVKGKLDMMETMMKEIEIREKKRMAERLEAKAEAALNAAEREEKMKKEIEAETQANRERAEAAETAEAK</sequence>
<dbReference type="AlphaFoldDB" id="A0AAD2FYH6"/>
<protein>
    <submittedName>
        <fullName evidence="4">Uncharacterized protein</fullName>
    </submittedName>
</protein>
<dbReference type="Pfam" id="PF11264">
    <property type="entry name" value="ThylakoidFormat"/>
    <property type="match status" value="1"/>
</dbReference>
<dbReference type="GO" id="GO:0010207">
    <property type="term" value="P:photosystem II assembly"/>
    <property type="evidence" value="ECO:0007669"/>
    <property type="project" value="InterPro"/>
</dbReference>
<name>A0AAD2FYH6_9STRA</name>
<keyword evidence="5" id="KW-1185">Reference proteome</keyword>
<dbReference type="EMBL" id="CAKOGP040001936">
    <property type="protein sequence ID" value="CAJ1957070.1"/>
    <property type="molecule type" value="Genomic_DNA"/>
</dbReference>
<evidence type="ECO:0000313" key="5">
    <source>
        <dbReference type="Proteomes" id="UP001295423"/>
    </source>
</evidence>
<organism evidence="4 5">
    <name type="scientific">Cylindrotheca closterium</name>
    <dbReference type="NCBI Taxonomy" id="2856"/>
    <lineage>
        <taxon>Eukaryota</taxon>
        <taxon>Sar</taxon>
        <taxon>Stramenopiles</taxon>
        <taxon>Ochrophyta</taxon>
        <taxon>Bacillariophyta</taxon>
        <taxon>Bacillariophyceae</taxon>
        <taxon>Bacillariophycidae</taxon>
        <taxon>Bacillariales</taxon>
        <taxon>Bacillariaceae</taxon>
        <taxon>Cylindrotheca</taxon>
    </lineage>
</organism>
<feature type="chain" id="PRO_5041946721" evidence="3">
    <location>
        <begin position="20"/>
        <end position="325"/>
    </location>
</feature>
<dbReference type="InterPro" id="IPR017499">
    <property type="entry name" value="Thf1"/>
</dbReference>
<gene>
    <name evidence="4" type="ORF">CYCCA115_LOCUS16531</name>
</gene>
<evidence type="ECO:0000256" key="1">
    <source>
        <dbReference type="ARBA" id="ARBA00023054"/>
    </source>
</evidence>
<evidence type="ECO:0000256" key="2">
    <source>
        <dbReference type="SAM" id="MobiDB-lite"/>
    </source>
</evidence>
<dbReference type="PANTHER" id="PTHR34793:SF1">
    <property type="entry name" value="PROTEIN THYLAKOID FORMATION 1, CHLOROPLASTIC"/>
    <property type="match status" value="1"/>
</dbReference>
<keyword evidence="3" id="KW-0732">Signal</keyword>
<feature type="region of interest" description="Disordered" evidence="2">
    <location>
        <begin position="295"/>
        <end position="325"/>
    </location>
</feature>
<evidence type="ECO:0000313" key="4">
    <source>
        <dbReference type="EMBL" id="CAJ1957070.1"/>
    </source>
</evidence>
<comment type="caution">
    <text evidence="4">The sequence shown here is derived from an EMBL/GenBank/DDBJ whole genome shotgun (WGS) entry which is preliminary data.</text>
</comment>
<feature type="signal peptide" evidence="3">
    <location>
        <begin position="1"/>
        <end position="19"/>
    </location>
</feature>
<dbReference type="PANTHER" id="PTHR34793">
    <property type="entry name" value="PROTEIN THYLAKOID FORMATION 1, CHLOROPLASTIC"/>
    <property type="match status" value="1"/>
</dbReference>
<evidence type="ECO:0000256" key="3">
    <source>
        <dbReference type="SAM" id="SignalP"/>
    </source>
</evidence>